<dbReference type="AlphaFoldDB" id="A0A449B5Z2"/>
<keyword evidence="1" id="KW-0812">Transmembrane</keyword>
<keyword evidence="3" id="KW-1185">Reference proteome</keyword>
<keyword evidence="1" id="KW-0472">Membrane</keyword>
<feature type="transmembrane region" description="Helical" evidence="1">
    <location>
        <begin position="6"/>
        <end position="25"/>
    </location>
</feature>
<accession>A0A449B5Z2</accession>
<dbReference type="EMBL" id="LR215039">
    <property type="protein sequence ID" value="VEU75996.1"/>
    <property type="molecule type" value="Genomic_DNA"/>
</dbReference>
<evidence type="ECO:0000256" key="1">
    <source>
        <dbReference type="SAM" id="Phobius"/>
    </source>
</evidence>
<gene>
    <name evidence="2" type="ORF">NCTC10179_00153</name>
</gene>
<evidence type="ECO:0000313" key="3">
    <source>
        <dbReference type="Proteomes" id="UP000289497"/>
    </source>
</evidence>
<evidence type="ECO:0000313" key="2">
    <source>
        <dbReference type="EMBL" id="VEU75996.1"/>
    </source>
</evidence>
<proteinExistence type="predicted"/>
<dbReference type="Proteomes" id="UP000289497">
    <property type="component" value="Chromosome"/>
</dbReference>
<protein>
    <recommendedName>
        <fullName evidence="4">Transmembrane protein</fullName>
    </recommendedName>
</protein>
<organism evidence="2 3">
    <name type="scientific">Mycoplasmopsis columboralis</name>
    <dbReference type="NCBI Taxonomy" id="171282"/>
    <lineage>
        <taxon>Bacteria</taxon>
        <taxon>Bacillati</taxon>
        <taxon>Mycoplasmatota</taxon>
        <taxon>Mycoplasmoidales</taxon>
        <taxon>Metamycoplasmataceae</taxon>
        <taxon>Mycoplasmopsis</taxon>
    </lineage>
</organism>
<keyword evidence="1" id="KW-1133">Transmembrane helix</keyword>
<evidence type="ECO:0008006" key="4">
    <source>
        <dbReference type="Google" id="ProtNLM"/>
    </source>
</evidence>
<name>A0A449B5Z2_9BACT</name>
<sequence>MVLLIVLIIILISYIAILFITSYNFDKLTSFLFILKVVNQKYNSFNDEKLMSVKNNIQIFENCICFILNYKKRQINIFCLNLIFFFMFLLLGFIALIFVPQENVKNTYLITILLINLFFFIFFAVYLFIFVHLILLYFKIKNKLPIIKSLKSNIFLLKKEIDSDFLKTTFSIHLKRKKRYMSRFQILNFEVFYKEYKSIIGETLYLLIFDLENKNKSYYSIYSPEIQKEFESYFTYANTN</sequence>
<feature type="transmembrane region" description="Helical" evidence="1">
    <location>
        <begin position="110"/>
        <end position="138"/>
    </location>
</feature>
<feature type="transmembrane region" description="Helical" evidence="1">
    <location>
        <begin position="77"/>
        <end position="98"/>
    </location>
</feature>
<reference evidence="2 3" key="1">
    <citation type="submission" date="2019-01" db="EMBL/GenBank/DDBJ databases">
        <authorList>
            <consortium name="Pathogen Informatics"/>
        </authorList>
    </citation>
    <scope>NUCLEOTIDE SEQUENCE [LARGE SCALE GENOMIC DNA]</scope>
    <source>
        <strain evidence="2 3">NCTC10179</strain>
    </source>
</reference>
<dbReference type="KEGG" id="mcou:NCTC10179_00153"/>